<dbReference type="InterPro" id="IPR004551">
    <property type="entry name" value="Dphthn_synthase"/>
</dbReference>
<evidence type="ECO:0000313" key="11">
    <source>
        <dbReference type="EMBL" id="PXF46706.1"/>
    </source>
</evidence>
<dbReference type="PIRSF" id="PIRSF036432">
    <property type="entry name" value="Diphthine_synth"/>
    <property type="match status" value="1"/>
</dbReference>
<dbReference type="Gene3D" id="3.40.1010.10">
    <property type="entry name" value="Cobalt-precorrin-4 Transmethylase, Domain 1"/>
    <property type="match status" value="1"/>
</dbReference>
<dbReference type="HAMAP" id="MF_01084">
    <property type="entry name" value="Diphthine_synth"/>
    <property type="match status" value="1"/>
</dbReference>
<organism evidence="11 12">
    <name type="scientific">Gracilariopsis chorda</name>
    <dbReference type="NCBI Taxonomy" id="448386"/>
    <lineage>
        <taxon>Eukaryota</taxon>
        <taxon>Rhodophyta</taxon>
        <taxon>Florideophyceae</taxon>
        <taxon>Rhodymeniophycidae</taxon>
        <taxon>Gracilariales</taxon>
        <taxon>Gracilariaceae</taxon>
        <taxon>Gracilariopsis</taxon>
    </lineage>
</organism>
<dbReference type="PANTHER" id="PTHR10882:SF0">
    <property type="entry name" value="DIPHTHINE METHYL ESTER SYNTHASE"/>
    <property type="match status" value="1"/>
</dbReference>
<dbReference type="InterPro" id="IPR014776">
    <property type="entry name" value="4pyrrole_Mease_sub2"/>
</dbReference>
<dbReference type="OrthoDB" id="2516at2759"/>
<evidence type="ECO:0000256" key="3">
    <source>
        <dbReference type="ARBA" id="ARBA00006729"/>
    </source>
</evidence>
<comment type="caution">
    <text evidence="11">The sequence shown here is derived from an EMBL/GenBank/DDBJ whole genome shotgun (WGS) entry which is preliminary data.</text>
</comment>
<keyword evidence="12" id="KW-1185">Reference proteome</keyword>
<keyword evidence="6" id="KW-0808">Transferase</keyword>
<evidence type="ECO:0000256" key="7">
    <source>
        <dbReference type="ARBA" id="ARBA00022691"/>
    </source>
</evidence>
<comment type="function">
    <text evidence="1">S-adenosyl-L-methionine-dependent methyltransferase that catalyzes four methylations of the modified target histidine residue in translation elongation factor 2 (EF-2), to form an intermediate called diphthine methyl ester. The four successive methylation reactions represent the second step of diphthamide biosynthesis.</text>
</comment>
<evidence type="ECO:0000256" key="1">
    <source>
        <dbReference type="ARBA" id="ARBA00004006"/>
    </source>
</evidence>
<accession>A0A2V3IX26</accession>
<evidence type="ECO:0000256" key="2">
    <source>
        <dbReference type="ARBA" id="ARBA00005156"/>
    </source>
</evidence>
<evidence type="ECO:0000256" key="8">
    <source>
        <dbReference type="ARBA" id="ARBA00048752"/>
    </source>
</evidence>
<evidence type="ECO:0000256" key="9">
    <source>
        <dbReference type="PIRSR" id="PIRSR036432-1"/>
    </source>
</evidence>
<keyword evidence="5" id="KW-0489">Methyltransferase</keyword>
<feature type="binding site" evidence="9">
    <location>
        <position position="271"/>
    </location>
    <ligand>
        <name>S-adenosyl-L-methionine</name>
        <dbReference type="ChEBI" id="CHEBI:59789"/>
    </ligand>
</feature>
<dbReference type="EMBL" id="NBIV01000034">
    <property type="protein sequence ID" value="PXF46706.1"/>
    <property type="molecule type" value="Genomic_DNA"/>
</dbReference>
<dbReference type="InterPro" id="IPR014777">
    <property type="entry name" value="4pyrrole_Mease_sub1"/>
</dbReference>
<name>A0A2V3IX26_9FLOR</name>
<dbReference type="NCBIfam" id="TIGR00522">
    <property type="entry name" value="dph5"/>
    <property type="match status" value="1"/>
</dbReference>
<keyword evidence="7 9" id="KW-0949">S-adenosyl-L-methionine</keyword>
<dbReference type="Pfam" id="PF00590">
    <property type="entry name" value="TP_methylase"/>
    <property type="match status" value="1"/>
</dbReference>
<proteinExistence type="inferred from homology"/>
<dbReference type="STRING" id="448386.A0A2V3IX26"/>
<evidence type="ECO:0000259" key="10">
    <source>
        <dbReference type="Pfam" id="PF00590"/>
    </source>
</evidence>
<dbReference type="GO" id="GO:0032259">
    <property type="term" value="P:methylation"/>
    <property type="evidence" value="ECO:0007669"/>
    <property type="project" value="UniProtKB-KW"/>
</dbReference>
<sequence length="295" mass="32400">MAPATILPHDSAAMDRQTGTESLPGLHIIGLGLGDELDITLRGLNLVKSASDVFLEAYTSILSVPVESLQKLYGRQVTIADREFVEERAEIILDAAARPGGAAFLVVGDPFGATTHSDLWLRARERSIPVSVVHNASIMNAVAVTGLQLYRFGQAISICFWTETDRPTSYYPKLVANRQQGVHTLCLLDIKVKEPSLESLARGKKVYEPPRYMTINQAVEQLLEIDALLGSNELEENSMAVGVARIGQLDQIIRYATLAELKKTDFGPPLHSLIIPARDLHFHELEVLNCFKSAT</sequence>
<comment type="pathway">
    <text evidence="2">Protein modification; peptidyl-diphthamide biosynthesis.</text>
</comment>
<feature type="binding site" evidence="9">
    <location>
        <position position="33"/>
    </location>
    <ligand>
        <name>S-adenosyl-L-methionine</name>
        <dbReference type="ChEBI" id="CHEBI:59789"/>
    </ligand>
</feature>
<dbReference type="InterPro" id="IPR035996">
    <property type="entry name" value="4pyrrol_Methylase_sf"/>
</dbReference>
<comment type="similarity">
    <text evidence="3">Belongs to the diphthine synthase family.</text>
</comment>
<feature type="binding site" evidence="9">
    <location>
        <position position="109"/>
    </location>
    <ligand>
        <name>S-adenosyl-L-methionine</name>
        <dbReference type="ChEBI" id="CHEBI:59789"/>
    </ligand>
</feature>
<evidence type="ECO:0000256" key="6">
    <source>
        <dbReference type="ARBA" id="ARBA00022679"/>
    </source>
</evidence>
<comment type="catalytic activity">
    <reaction evidence="8">
        <text>2-[(3S)-amino-3-carboxypropyl]-L-histidyl-[translation elongation factor 2] + 4 S-adenosyl-L-methionine = diphthine methyl ester-[translation elongation factor 2] + 4 S-adenosyl-L-homocysteine + 3 H(+)</text>
        <dbReference type="Rhea" id="RHEA:42652"/>
        <dbReference type="Rhea" id="RHEA-COMP:9749"/>
        <dbReference type="Rhea" id="RHEA-COMP:10173"/>
        <dbReference type="ChEBI" id="CHEBI:15378"/>
        <dbReference type="ChEBI" id="CHEBI:57856"/>
        <dbReference type="ChEBI" id="CHEBI:59789"/>
        <dbReference type="ChEBI" id="CHEBI:73995"/>
        <dbReference type="ChEBI" id="CHEBI:79005"/>
        <dbReference type="EC" id="2.1.1.314"/>
    </reaction>
</comment>
<dbReference type="UniPathway" id="UPA00559"/>
<feature type="binding site" evidence="9">
    <location>
        <begin position="137"/>
        <end position="138"/>
    </location>
    <ligand>
        <name>S-adenosyl-L-methionine</name>
        <dbReference type="ChEBI" id="CHEBI:59789"/>
    </ligand>
</feature>
<evidence type="ECO:0000256" key="5">
    <source>
        <dbReference type="ARBA" id="ARBA00022603"/>
    </source>
</evidence>
<dbReference type="InterPro" id="IPR000878">
    <property type="entry name" value="4pyrrol_Mease"/>
</dbReference>
<evidence type="ECO:0000313" key="12">
    <source>
        <dbReference type="Proteomes" id="UP000247409"/>
    </source>
</evidence>
<evidence type="ECO:0000256" key="4">
    <source>
        <dbReference type="ARBA" id="ARBA00011927"/>
    </source>
</evidence>
<feature type="binding site" evidence="9">
    <location>
        <position position="188"/>
    </location>
    <ligand>
        <name>S-adenosyl-L-methionine</name>
        <dbReference type="ChEBI" id="CHEBI:59789"/>
    </ligand>
</feature>
<feature type="binding site" evidence="9">
    <location>
        <position position="112"/>
    </location>
    <ligand>
        <name>S-adenosyl-L-methionine</name>
        <dbReference type="ChEBI" id="CHEBI:59789"/>
    </ligand>
</feature>
<gene>
    <name evidence="11" type="ORF">BWQ96_03532</name>
</gene>
<dbReference type="Proteomes" id="UP000247409">
    <property type="component" value="Unassembled WGS sequence"/>
</dbReference>
<dbReference type="CDD" id="cd11647">
    <property type="entry name" value="DHP5_DphB"/>
    <property type="match status" value="1"/>
</dbReference>
<reference evidence="11 12" key="1">
    <citation type="journal article" date="2018" name="Mol. Biol. Evol.">
        <title>Analysis of the draft genome of the red seaweed Gracilariopsis chorda provides insights into genome size evolution in Rhodophyta.</title>
        <authorList>
            <person name="Lee J."/>
            <person name="Yang E.C."/>
            <person name="Graf L."/>
            <person name="Yang J.H."/>
            <person name="Qiu H."/>
            <person name="Zel Zion U."/>
            <person name="Chan C.X."/>
            <person name="Stephens T.G."/>
            <person name="Weber A.P.M."/>
            <person name="Boo G.H."/>
            <person name="Boo S.M."/>
            <person name="Kim K.M."/>
            <person name="Shin Y."/>
            <person name="Jung M."/>
            <person name="Lee S.J."/>
            <person name="Yim H.S."/>
            <person name="Lee J.H."/>
            <person name="Bhattacharya D."/>
            <person name="Yoon H.S."/>
        </authorList>
    </citation>
    <scope>NUCLEOTIDE SEQUENCE [LARGE SCALE GENOMIC DNA]</scope>
    <source>
        <strain evidence="11 12">SKKU-2015</strain>
        <tissue evidence="11">Whole body</tissue>
    </source>
</reference>
<dbReference type="AlphaFoldDB" id="A0A2V3IX26"/>
<dbReference type="FunFam" id="3.30.950.10:FF:000004">
    <property type="entry name" value="Diphthine synthase putative"/>
    <property type="match status" value="1"/>
</dbReference>
<dbReference type="Gene3D" id="3.30.950.10">
    <property type="entry name" value="Methyltransferase, Cobalt-precorrin-4 Transmethylase, Domain 2"/>
    <property type="match status" value="1"/>
</dbReference>
<dbReference type="PANTHER" id="PTHR10882">
    <property type="entry name" value="DIPHTHINE SYNTHASE"/>
    <property type="match status" value="1"/>
</dbReference>
<protein>
    <recommendedName>
        <fullName evidence="4">diphthine methyl ester synthase</fullName>
        <ecNumber evidence="4">2.1.1.314</ecNumber>
    </recommendedName>
</protein>
<dbReference type="EC" id="2.1.1.314" evidence="4"/>
<dbReference type="GO" id="GO:0141133">
    <property type="term" value="F:diphthine methyl ester synthase activity"/>
    <property type="evidence" value="ECO:0007669"/>
    <property type="project" value="UniProtKB-EC"/>
</dbReference>
<dbReference type="GO" id="GO:0017183">
    <property type="term" value="P:protein histidyl modification to diphthamide"/>
    <property type="evidence" value="ECO:0007669"/>
    <property type="project" value="UniProtKB-UniPathway"/>
</dbReference>
<dbReference type="SUPFAM" id="SSF53790">
    <property type="entry name" value="Tetrapyrrole methylase"/>
    <property type="match status" value="1"/>
</dbReference>
<feature type="domain" description="Tetrapyrrole methylase" evidence="10">
    <location>
        <begin position="26"/>
        <end position="261"/>
    </location>
</feature>